<dbReference type="InterPro" id="IPR016181">
    <property type="entry name" value="Acyl_CoA_acyltransferase"/>
</dbReference>
<evidence type="ECO:0000313" key="2">
    <source>
        <dbReference type="EMBL" id="EFP96765.1"/>
    </source>
</evidence>
<proteinExistence type="predicted"/>
<dbReference type="PROSITE" id="PS51186">
    <property type="entry name" value="GNAT"/>
    <property type="match status" value="1"/>
</dbReference>
<evidence type="ECO:0000259" key="1">
    <source>
        <dbReference type="PROSITE" id="PS51186"/>
    </source>
</evidence>
<dbReference type="STRING" id="796620.VIBC2010_07344"/>
<dbReference type="eggNOG" id="COG0456">
    <property type="taxonomic scope" value="Bacteria"/>
</dbReference>
<dbReference type="InterPro" id="IPR000182">
    <property type="entry name" value="GNAT_dom"/>
</dbReference>
<dbReference type="GO" id="GO:0016747">
    <property type="term" value="F:acyltransferase activity, transferring groups other than amino-acyl groups"/>
    <property type="evidence" value="ECO:0007669"/>
    <property type="project" value="InterPro"/>
</dbReference>
<keyword evidence="2" id="KW-0808">Transferase</keyword>
<gene>
    <name evidence="2" type="ORF">VIBC2010_07344</name>
</gene>
<evidence type="ECO:0000313" key="3">
    <source>
        <dbReference type="Proteomes" id="UP000002943"/>
    </source>
</evidence>
<name>E3BJJ6_9VIBR</name>
<dbReference type="Gene3D" id="3.40.630.30">
    <property type="match status" value="1"/>
</dbReference>
<sequence>MNIQFALNPPKNIKDLIYKGLRRFNQKHLPDEEISNFACFAESEMGEIVGGLTGEALFNKTLFIEFFWIEESSRDTGVGTMLMEKVEQQAESMGITGLYLDTYSFQALPFYLKLGFEEVGRYKNFPVDGVDKIFLQKKLN</sequence>
<feature type="domain" description="N-acetyltransferase" evidence="1">
    <location>
        <begin position="3"/>
        <end position="140"/>
    </location>
</feature>
<accession>E3BJJ6</accession>
<dbReference type="AlphaFoldDB" id="E3BJJ6"/>
<protein>
    <submittedName>
        <fullName evidence="2">Putative acetyltransferase</fullName>
    </submittedName>
</protein>
<dbReference type="RefSeq" id="WP_009601197.1">
    <property type="nucleotide sequence ID" value="NZ_AEIU01000069.1"/>
</dbReference>
<dbReference type="EMBL" id="AEIU01000069">
    <property type="protein sequence ID" value="EFP96765.1"/>
    <property type="molecule type" value="Genomic_DNA"/>
</dbReference>
<keyword evidence="3" id="KW-1185">Reference proteome</keyword>
<dbReference type="CDD" id="cd04301">
    <property type="entry name" value="NAT_SF"/>
    <property type="match status" value="1"/>
</dbReference>
<dbReference type="SUPFAM" id="SSF55729">
    <property type="entry name" value="Acyl-CoA N-acyltransferases (Nat)"/>
    <property type="match status" value="1"/>
</dbReference>
<organism evidence="2 3">
    <name type="scientific">Vibrio caribbeanicus ATCC BAA-2122</name>
    <dbReference type="NCBI Taxonomy" id="796620"/>
    <lineage>
        <taxon>Bacteria</taxon>
        <taxon>Pseudomonadati</taxon>
        <taxon>Pseudomonadota</taxon>
        <taxon>Gammaproteobacteria</taxon>
        <taxon>Vibrionales</taxon>
        <taxon>Vibrionaceae</taxon>
        <taxon>Vibrio</taxon>
    </lineage>
</organism>
<reference evidence="2 3" key="1">
    <citation type="journal article" date="2012" name="Int. J. Syst. Evol. Microbiol.">
        <title>Vibrio caribbeanicus sp. nov., isolated from the marine sponge Scleritoderma cyanea.</title>
        <authorList>
            <person name="Hoffmann M."/>
            <person name="Monday S.R."/>
            <person name="Allard M.W."/>
            <person name="Strain E.A."/>
            <person name="Whittaker P."/>
            <person name="Naum M."/>
            <person name="McCarthy P.J."/>
            <person name="Lopez J.V."/>
            <person name="Fischer M."/>
            <person name="Brown E.W."/>
        </authorList>
    </citation>
    <scope>NUCLEOTIDE SEQUENCE [LARGE SCALE GENOMIC DNA]</scope>
    <source>
        <strain evidence="2 3">ATCC BAA-2122</strain>
    </source>
</reference>
<dbReference type="OrthoDB" id="9787920at2"/>
<dbReference type="Proteomes" id="UP000002943">
    <property type="component" value="Unassembled WGS sequence"/>
</dbReference>
<comment type="caution">
    <text evidence="2">The sequence shown here is derived from an EMBL/GenBank/DDBJ whole genome shotgun (WGS) entry which is preliminary data.</text>
</comment>
<dbReference type="Pfam" id="PF00583">
    <property type="entry name" value="Acetyltransf_1"/>
    <property type="match status" value="1"/>
</dbReference>